<evidence type="ECO:0000256" key="17">
    <source>
        <dbReference type="SAM" id="MobiDB-lite"/>
    </source>
</evidence>
<dbReference type="InterPro" id="IPR048307">
    <property type="entry name" value="STT3_N"/>
</dbReference>
<dbReference type="Gene3D" id="2.60.40.3390">
    <property type="match status" value="1"/>
</dbReference>
<evidence type="ECO:0000256" key="10">
    <source>
        <dbReference type="ARBA" id="ARBA00022723"/>
    </source>
</evidence>
<feature type="region of interest" description="Disordered" evidence="17">
    <location>
        <begin position="989"/>
        <end position="1037"/>
    </location>
</feature>
<feature type="transmembrane region" description="Helical" evidence="18">
    <location>
        <begin position="328"/>
        <end position="348"/>
    </location>
</feature>
<evidence type="ECO:0000256" key="16">
    <source>
        <dbReference type="ARBA" id="ARBA00034066"/>
    </source>
</evidence>
<dbReference type="InterPro" id="IPR041154">
    <property type="entry name" value="AglB_P1"/>
</dbReference>
<evidence type="ECO:0000259" key="21">
    <source>
        <dbReference type="Pfam" id="PF22627"/>
    </source>
</evidence>
<evidence type="ECO:0000256" key="9">
    <source>
        <dbReference type="ARBA" id="ARBA00022692"/>
    </source>
</evidence>
<sequence>MSQQQDSSEGSGSSPLDLLEQWYHVPVLLGTFAFMLWTRLRSYGNFVRNGEVYFRGNDAWYHLRETKYLLENWPNTLPFDPWTGFPFGNSAGQFGTLWDHIMVVGIWIARPIMGSSEEVMLVMPPIVGALVAVPTYFIARRFVDRVPALAGVLSLALFSGTFLQYSLVGFPDHSAAEVFFQSTAVLAFLVAFAVAEREKPVWELIVDRDWGALRRPAGFAAAAGAALGLYMWTWQPGVLLVGITGVFLAVKITSDVYHGKSPEPIAFVGTVAMTVSGTLQLIPLDTISFTPTQYSLLQVVLPLGVAVGVVFLAWLARQWESRDIEATSYPPAVGGLTLASAAFIWLAVPSLWSTLTRNLLNFVGFSASASFRTIGEGQPPLQEAAFSDFVLSQYGFAFFLALAAILYILARPLYRSDDTTHTLYIPAALAVVGSVYAVPQLYGAIGGVVGLDWQVVGLVIAAAFLVGATFLVEYDTEELYFVVWAAFIGSAAFTQTRFNYYLAVIVAVGAAYFLQVTLAAIDLTSLAALRDIEGWQVMTALAVLAVLIVPLVGVATPVWTAGNSSQPGNVVQWDDSLQWMNDETPTPGELEGADNPMELYGTYERPADGDFEYPEGAYGVQSWWDYGHWITTRAERIPNANPFQQNAGEAADYLLAPSEEEAREVLASQSTEGEHTRYVMVDRQMASPNSKFNAPVTFYSGNASVSDFNRPLYQQTEQGGFRTLMQVNTQRYHESQMIRLYEHHGSAVEPRPVVVDWNQQAAQTAAGEQIQVSVAPSNTSAMIRQFDTMEEARAFVEEDGSAQVGGIGGLPSERVDALEHHRLVHASQARGQSASALQVRVLQQLGVNVQEVLGEGLFAAFQDDFVKTFERVPGATIEGSGAEPGQEVRATVQMQKSSGQTFQYTQYAEANADGNFELTVPYSTTGYDEFGPENGYTNTSVRATGPYQLSTGLSVANGTPTARTGRVNVTEAQVVGADDAAATVALEETTLGGGSESGDSGSADDGSGSSDGDSGSTDGTTDDANTTAAIGAPAGSAVDAPAVDANTLDASALDAPVSRSLAPDAPPSSAPGAAVARGAAASLAALVPVGA</sequence>
<dbReference type="GO" id="GO:0005886">
    <property type="term" value="C:plasma membrane"/>
    <property type="evidence" value="ECO:0007669"/>
    <property type="project" value="UniProtKB-SubCell"/>
</dbReference>
<evidence type="ECO:0000256" key="7">
    <source>
        <dbReference type="ARBA" id="ARBA00022676"/>
    </source>
</evidence>
<evidence type="ECO:0000259" key="19">
    <source>
        <dbReference type="Pfam" id="PF02516"/>
    </source>
</evidence>
<dbReference type="PANTHER" id="PTHR13872:SF1">
    <property type="entry name" value="DOLICHYL-DIPHOSPHOOLIGOSACCHARIDE--PROTEIN GLYCOSYLTRANSFERASE SUBUNIT STT3B"/>
    <property type="match status" value="1"/>
</dbReference>
<dbReference type="AlphaFoldDB" id="A0ABD6AJK8"/>
<evidence type="ECO:0000256" key="4">
    <source>
        <dbReference type="ARBA" id="ARBA00004922"/>
    </source>
</evidence>
<feature type="domain" description="AglB-like core" evidence="21">
    <location>
        <begin position="571"/>
        <end position="686"/>
    </location>
</feature>
<dbReference type="EMBL" id="JBHTBL010000005">
    <property type="protein sequence ID" value="MFC7324177.1"/>
    <property type="molecule type" value="Genomic_DNA"/>
</dbReference>
<feature type="transmembrane region" description="Helical" evidence="18">
    <location>
        <begin position="535"/>
        <end position="559"/>
    </location>
</feature>
<dbReference type="EC" id="2.4.99.21" evidence="6"/>
<evidence type="ECO:0000256" key="13">
    <source>
        <dbReference type="ARBA" id="ARBA00023136"/>
    </source>
</evidence>
<organism evidence="22 23">
    <name type="scientific">Halorubrum rutilum</name>
    <dbReference type="NCBI Taxonomy" id="1364933"/>
    <lineage>
        <taxon>Archaea</taxon>
        <taxon>Methanobacteriati</taxon>
        <taxon>Methanobacteriota</taxon>
        <taxon>Stenosarchaea group</taxon>
        <taxon>Halobacteria</taxon>
        <taxon>Halobacteriales</taxon>
        <taxon>Haloferacaceae</taxon>
        <taxon>Halorubrum</taxon>
    </lineage>
</organism>
<comment type="similarity">
    <text evidence="5">Belongs to the STT3 family.</text>
</comment>
<keyword evidence="7" id="KW-0328">Glycosyltransferase</keyword>
<comment type="cofactor">
    <cofactor evidence="2">
        <name>Mg(2+)</name>
        <dbReference type="ChEBI" id="CHEBI:18420"/>
    </cofactor>
</comment>
<reference evidence="22 23" key="1">
    <citation type="journal article" date="2019" name="Int. J. Syst. Evol. Microbiol.">
        <title>The Global Catalogue of Microorganisms (GCM) 10K type strain sequencing project: providing services to taxonomists for standard genome sequencing and annotation.</title>
        <authorList>
            <consortium name="The Broad Institute Genomics Platform"/>
            <consortium name="The Broad Institute Genome Sequencing Center for Infectious Disease"/>
            <person name="Wu L."/>
            <person name="Ma J."/>
        </authorList>
    </citation>
    <scope>NUCLEOTIDE SEQUENCE [LARGE SCALE GENOMIC DNA]</scope>
    <source>
        <strain evidence="22 23">CGMCC 1.12554</strain>
    </source>
</reference>
<dbReference type="Gene3D" id="3.40.50.12610">
    <property type="match status" value="1"/>
</dbReference>
<protein>
    <recommendedName>
        <fullName evidence="6">dolichyl-phosphooligosaccharide-protein glycotransferase</fullName>
        <ecNumber evidence="6">2.4.99.21</ecNumber>
    </recommendedName>
    <alternativeName>
        <fullName evidence="15">Oligosaccharyl transferase</fullName>
    </alternativeName>
</protein>
<evidence type="ECO:0000256" key="5">
    <source>
        <dbReference type="ARBA" id="ARBA00010810"/>
    </source>
</evidence>
<feature type="transmembrane region" description="Helical" evidence="18">
    <location>
        <begin position="500"/>
        <end position="523"/>
    </location>
</feature>
<evidence type="ECO:0000256" key="6">
    <source>
        <dbReference type="ARBA" id="ARBA00012602"/>
    </source>
</evidence>
<feature type="domain" description="Oligosaccharyl transferase STT3 N-terminal" evidence="19">
    <location>
        <begin position="48"/>
        <end position="361"/>
    </location>
</feature>
<feature type="transmembrane region" description="Helical" evidence="18">
    <location>
        <begin position="264"/>
        <end position="282"/>
    </location>
</feature>
<comment type="subcellular location">
    <subcellularLocation>
        <location evidence="3">Cell membrane</location>
        <topology evidence="3">Multi-pass membrane protein</topology>
    </subcellularLocation>
</comment>
<evidence type="ECO:0000256" key="11">
    <source>
        <dbReference type="ARBA" id="ARBA00022842"/>
    </source>
</evidence>
<feature type="transmembrane region" description="Helical" evidence="18">
    <location>
        <begin position="178"/>
        <end position="195"/>
    </location>
</feature>
<keyword evidence="13 18" id="KW-0472">Membrane</keyword>
<name>A0ABD6AJK8_9EURY</name>
<feature type="transmembrane region" description="Helical" evidence="18">
    <location>
        <begin position="216"/>
        <end position="232"/>
    </location>
</feature>
<feature type="transmembrane region" description="Helical" evidence="18">
    <location>
        <begin position="422"/>
        <end position="441"/>
    </location>
</feature>
<feature type="transmembrane region" description="Helical" evidence="18">
    <location>
        <begin position="294"/>
        <end position="316"/>
    </location>
</feature>
<dbReference type="GO" id="GO:0016757">
    <property type="term" value="F:glycosyltransferase activity"/>
    <property type="evidence" value="ECO:0007669"/>
    <property type="project" value="UniProtKB-KW"/>
</dbReference>
<evidence type="ECO:0000256" key="1">
    <source>
        <dbReference type="ARBA" id="ARBA00001936"/>
    </source>
</evidence>
<dbReference type="NCBIfam" id="TIGR04154">
    <property type="entry name" value="archaeo_STT3"/>
    <property type="match status" value="1"/>
</dbReference>
<dbReference type="RefSeq" id="WP_256409277.1">
    <property type="nucleotide sequence ID" value="NZ_JANHDN010000005.1"/>
</dbReference>
<proteinExistence type="inferred from homology"/>
<dbReference type="Pfam" id="PF02516">
    <property type="entry name" value="STT3"/>
    <property type="match status" value="1"/>
</dbReference>
<dbReference type="Proteomes" id="UP001596545">
    <property type="component" value="Unassembled WGS sequence"/>
</dbReference>
<evidence type="ECO:0000256" key="14">
    <source>
        <dbReference type="ARBA" id="ARBA00023211"/>
    </source>
</evidence>
<keyword evidence="23" id="KW-1185">Reference proteome</keyword>
<evidence type="ECO:0000256" key="18">
    <source>
        <dbReference type="SAM" id="Phobius"/>
    </source>
</evidence>
<evidence type="ECO:0000256" key="8">
    <source>
        <dbReference type="ARBA" id="ARBA00022679"/>
    </source>
</evidence>
<feature type="transmembrane region" description="Helical" evidence="18">
    <location>
        <begin position="391"/>
        <end position="410"/>
    </location>
</feature>
<dbReference type="PANTHER" id="PTHR13872">
    <property type="entry name" value="DOLICHYL-DIPHOSPHOOLIGOSACCHARIDE--PROTEIN GLYCOSYLTRANSFERASE SUBUNIT"/>
    <property type="match status" value="1"/>
</dbReference>
<keyword evidence="8 22" id="KW-0808">Transferase</keyword>
<evidence type="ECO:0000256" key="2">
    <source>
        <dbReference type="ARBA" id="ARBA00001946"/>
    </source>
</evidence>
<feature type="transmembrane region" description="Helical" evidence="18">
    <location>
        <begin position="238"/>
        <end position="257"/>
    </location>
</feature>
<dbReference type="InterPro" id="IPR003674">
    <property type="entry name" value="Oligo_trans_STT3"/>
</dbReference>
<gene>
    <name evidence="22" type="ORF">ACFQMF_06225</name>
</gene>
<feature type="transmembrane region" description="Helical" evidence="18">
    <location>
        <begin position="453"/>
        <end position="472"/>
    </location>
</feature>
<dbReference type="GO" id="GO:0046872">
    <property type="term" value="F:metal ion binding"/>
    <property type="evidence" value="ECO:0007669"/>
    <property type="project" value="UniProtKB-KW"/>
</dbReference>
<keyword evidence="10" id="KW-0479">Metal-binding</keyword>
<feature type="transmembrane region" description="Helical" evidence="18">
    <location>
        <begin position="479"/>
        <end position="494"/>
    </location>
</feature>
<dbReference type="InterPro" id="IPR054479">
    <property type="entry name" value="AglB-like_core"/>
</dbReference>
<keyword evidence="14" id="KW-0464">Manganese</keyword>
<accession>A0ABD6AJK8</accession>
<comment type="caution">
    <text evidence="22">The sequence shown here is derived from an EMBL/GenBank/DDBJ whole genome shotgun (WGS) entry which is preliminary data.</text>
</comment>
<keyword evidence="9 18" id="KW-0812">Transmembrane</keyword>
<feature type="compositionally biased region" description="Low complexity" evidence="17">
    <location>
        <begin position="997"/>
        <end position="1032"/>
    </location>
</feature>
<comment type="cofactor">
    <cofactor evidence="1">
        <name>Mn(2+)</name>
        <dbReference type="ChEBI" id="CHEBI:29035"/>
    </cofactor>
</comment>
<evidence type="ECO:0000256" key="15">
    <source>
        <dbReference type="ARBA" id="ARBA00030679"/>
    </source>
</evidence>
<evidence type="ECO:0000259" key="20">
    <source>
        <dbReference type="Pfam" id="PF18079"/>
    </source>
</evidence>
<feature type="transmembrane region" description="Helical" evidence="18">
    <location>
        <begin position="146"/>
        <end position="166"/>
    </location>
</feature>
<evidence type="ECO:0000256" key="3">
    <source>
        <dbReference type="ARBA" id="ARBA00004651"/>
    </source>
</evidence>
<dbReference type="Pfam" id="PF18079">
    <property type="entry name" value="AglB_L1"/>
    <property type="match status" value="1"/>
</dbReference>
<keyword evidence="11" id="KW-0460">Magnesium</keyword>
<dbReference type="Pfam" id="PF22627">
    <property type="entry name" value="AglB_core-like"/>
    <property type="match status" value="1"/>
</dbReference>
<comment type="catalytic activity">
    <reaction evidence="16">
        <text>an archaeal dolichyl phosphooligosaccharide + [protein]-L-asparagine = an archaeal dolichyl phosphate + a glycoprotein with the oligosaccharide chain attached by N-beta-D-glycosyl linkage to a protein L-asparagine.</text>
        <dbReference type="EC" id="2.4.99.21"/>
    </reaction>
</comment>
<evidence type="ECO:0000313" key="23">
    <source>
        <dbReference type="Proteomes" id="UP001596545"/>
    </source>
</evidence>
<keyword evidence="12 18" id="KW-1133">Transmembrane helix</keyword>
<dbReference type="InterPro" id="IPR026410">
    <property type="entry name" value="OlisacTrfase_arch"/>
</dbReference>
<comment type="pathway">
    <text evidence="4">Protein modification; protein glycosylation.</text>
</comment>
<feature type="transmembrane region" description="Helical" evidence="18">
    <location>
        <begin position="119"/>
        <end position="139"/>
    </location>
</feature>
<evidence type="ECO:0000256" key="12">
    <source>
        <dbReference type="ARBA" id="ARBA00022989"/>
    </source>
</evidence>
<feature type="domain" description="Archaeal glycosylation protein B peripheral" evidence="20">
    <location>
        <begin position="874"/>
        <end position="975"/>
    </location>
</feature>
<evidence type="ECO:0000313" key="22">
    <source>
        <dbReference type="EMBL" id="MFC7324177.1"/>
    </source>
</evidence>